<evidence type="ECO:0000313" key="2">
    <source>
        <dbReference type="EMBL" id="KAG8469818.1"/>
    </source>
</evidence>
<keyword evidence="3" id="KW-1185">Reference proteome</keyword>
<evidence type="ECO:0000256" key="1">
    <source>
        <dbReference type="SAM" id="MobiDB-lite"/>
    </source>
</evidence>
<reference evidence="2" key="1">
    <citation type="submission" date="2021-05" db="EMBL/GenBank/DDBJ databases">
        <title>The genome of the haptophyte Pavlova lutheri (Diacronema luteri, Pavlovales) - a model for lipid biosynthesis in eukaryotic algae.</title>
        <authorList>
            <person name="Hulatt C.J."/>
            <person name="Posewitz M.C."/>
        </authorList>
    </citation>
    <scope>NUCLEOTIDE SEQUENCE</scope>
    <source>
        <strain evidence="2">NIVA-4/92</strain>
    </source>
</reference>
<proteinExistence type="predicted"/>
<dbReference type="Proteomes" id="UP000751190">
    <property type="component" value="Unassembled WGS sequence"/>
</dbReference>
<comment type="caution">
    <text evidence="2">The sequence shown here is derived from an EMBL/GenBank/DDBJ whole genome shotgun (WGS) entry which is preliminary data.</text>
</comment>
<dbReference type="EMBL" id="JAGTXO010000002">
    <property type="protein sequence ID" value="KAG8469818.1"/>
    <property type="molecule type" value="Genomic_DNA"/>
</dbReference>
<dbReference type="AlphaFoldDB" id="A0A8J5XKN3"/>
<evidence type="ECO:0000313" key="3">
    <source>
        <dbReference type="Proteomes" id="UP000751190"/>
    </source>
</evidence>
<organism evidence="2 3">
    <name type="scientific">Diacronema lutheri</name>
    <name type="common">Unicellular marine alga</name>
    <name type="synonym">Monochrysis lutheri</name>
    <dbReference type="NCBI Taxonomy" id="2081491"/>
    <lineage>
        <taxon>Eukaryota</taxon>
        <taxon>Haptista</taxon>
        <taxon>Haptophyta</taxon>
        <taxon>Pavlovophyceae</taxon>
        <taxon>Pavlovales</taxon>
        <taxon>Pavlovaceae</taxon>
        <taxon>Diacronema</taxon>
    </lineage>
</organism>
<accession>A0A8J5XKN3</accession>
<name>A0A8J5XKN3_DIALT</name>
<feature type="region of interest" description="Disordered" evidence="1">
    <location>
        <begin position="115"/>
        <end position="138"/>
    </location>
</feature>
<sequence length="138" mass="14076">MSASTSVDTIARLSLPMTLGIEAAPTRPATSGGGCITLSPRRSMLAAAAHRGPYNIVIEGRSTPHYIALGQSRSGHARIAMSPPVTSRSQDGSSAAPSVPIAGARRSFIRPESHLGAGQAMPAPARAGAPMSIFKTSS</sequence>
<feature type="compositionally biased region" description="Low complexity" evidence="1">
    <location>
        <begin position="116"/>
        <end position="130"/>
    </location>
</feature>
<protein>
    <submittedName>
        <fullName evidence="2">Uncharacterized protein</fullName>
    </submittedName>
</protein>
<gene>
    <name evidence="2" type="ORF">KFE25_006273</name>
</gene>